<dbReference type="OMA" id="TRVCGDD"/>
<feature type="compositionally biased region" description="Basic and acidic residues" evidence="1">
    <location>
        <begin position="62"/>
        <end position="72"/>
    </location>
</feature>
<accession>A0A0E0RIY5</accession>
<proteinExistence type="predicted"/>
<dbReference type="Proteomes" id="UP000008022">
    <property type="component" value="Unassembled WGS sequence"/>
</dbReference>
<name>A0A0E0RIY5_ORYRU</name>
<organism evidence="2 3">
    <name type="scientific">Oryza rufipogon</name>
    <name type="common">Brownbeard rice</name>
    <name type="synonym">Asian wild rice</name>
    <dbReference type="NCBI Taxonomy" id="4529"/>
    <lineage>
        <taxon>Eukaryota</taxon>
        <taxon>Viridiplantae</taxon>
        <taxon>Streptophyta</taxon>
        <taxon>Embryophyta</taxon>
        <taxon>Tracheophyta</taxon>
        <taxon>Spermatophyta</taxon>
        <taxon>Magnoliopsida</taxon>
        <taxon>Liliopsida</taxon>
        <taxon>Poales</taxon>
        <taxon>Poaceae</taxon>
        <taxon>BOP clade</taxon>
        <taxon>Oryzoideae</taxon>
        <taxon>Oryzeae</taxon>
        <taxon>Oryzinae</taxon>
        <taxon>Oryza</taxon>
    </lineage>
</organism>
<sequence length="195" mass="19867">MDTRVCGDDQAEAAPVRGGAGEDAVVVVVSGEGAASEAGAASTTAVAGDGVVVEASASVDLTGERGRRRDDEAPTTAAAVAEEEEASAPPDAAVAGDGDGDDEDGYVTPTSPRHRLQPPTVCPPAPRAARSAPTRLPAMRFEGALVMAASASASPPGRKRVQANPDSESDEVVVAFIRSLRQRLLPPEDEKKNPM</sequence>
<feature type="compositionally biased region" description="Low complexity" evidence="1">
    <location>
        <begin position="87"/>
        <end position="96"/>
    </location>
</feature>
<dbReference type="AlphaFoldDB" id="A0A0E0RIY5"/>
<evidence type="ECO:0000256" key="1">
    <source>
        <dbReference type="SAM" id="MobiDB-lite"/>
    </source>
</evidence>
<dbReference type="EnsemblPlants" id="ORUFI12G18140.1">
    <property type="protein sequence ID" value="ORUFI12G18140.1"/>
    <property type="gene ID" value="ORUFI12G18140"/>
</dbReference>
<protein>
    <submittedName>
        <fullName evidence="2">Uncharacterized protein</fullName>
    </submittedName>
</protein>
<evidence type="ECO:0000313" key="3">
    <source>
        <dbReference type="Proteomes" id="UP000008022"/>
    </source>
</evidence>
<feature type="region of interest" description="Disordered" evidence="1">
    <location>
        <begin position="149"/>
        <end position="169"/>
    </location>
</feature>
<reference evidence="2" key="2">
    <citation type="submission" date="2015-06" db="UniProtKB">
        <authorList>
            <consortium name="EnsemblPlants"/>
        </authorList>
    </citation>
    <scope>IDENTIFICATION</scope>
</reference>
<feature type="region of interest" description="Disordered" evidence="1">
    <location>
        <begin position="1"/>
        <end position="21"/>
    </location>
</feature>
<dbReference type="Gramene" id="ORUFI12G18140.1">
    <property type="protein sequence ID" value="ORUFI12G18140.1"/>
    <property type="gene ID" value="ORUFI12G18140"/>
</dbReference>
<keyword evidence="3" id="KW-1185">Reference proteome</keyword>
<dbReference type="HOGENOM" id="CLU_1417130_0_0_1"/>
<evidence type="ECO:0000313" key="2">
    <source>
        <dbReference type="EnsemblPlants" id="ORUFI12G18140.1"/>
    </source>
</evidence>
<reference evidence="3" key="1">
    <citation type="submission" date="2013-06" db="EMBL/GenBank/DDBJ databases">
        <authorList>
            <person name="Zhao Q."/>
        </authorList>
    </citation>
    <scope>NUCLEOTIDE SEQUENCE</scope>
    <source>
        <strain evidence="3">cv. W1943</strain>
    </source>
</reference>
<feature type="region of interest" description="Disordered" evidence="1">
    <location>
        <begin position="58"/>
        <end position="133"/>
    </location>
</feature>